<accession>A0A6L9EI87</accession>
<reference evidence="2 3" key="1">
    <citation type="submission" date="2020-01" db="EMBL/GenBank/DDBJ databases">
        <title>Bacteria diversity of Porities sp.</title>
        <authorList>
            <person name="Wang G."/>
        </authorList>
    </citation>
    <scope>NUCLEOTIDE SEQUENCE [LARGE SCALE GENOMIC DNA]</scope>
    <source>
        <strain evidence="2 3">R33</strain>
    </source>
</reference>
<gene>
    <name evidence="2" type="ORF">GTQ38_20495</name>
</gene>
<feature type="signal peptide" evidence="1">
    <location>
        <begin position="1"/>
        <end position="21"/>
    </location>
</feature>
<protein>
    <recommendedName>
        <fullName evidence="4">DUF1735 domain-containing protein</fullName>
    </recommendedName>
</protein>
<keyword evidence="1" id="KW-0732">Signal</keyword>
<evidence type="ECO:0000313" key="2">
    <source>
        <dbReference type="EMBL" id="NAS14403.1"/>
    </source>
</evidence>
<feature type="chain" id="PRO_5026951917" description="DUF1735 domain-containing protein" evidence="1">
    <location>
        <begin position="22"/>
        <end position="278"/>
    </location>
</feature>
<dbReference type="RefSeq" id="WP_161437452.1">
    <property type="nucleotide sequence ID" value="NZ_WXYO01000010.1"/>
</dbReference>
<comment type="caution">
    <text evidence="2">The sequence shown here is derived from an EMBL/GenBank/DDBJ whole genome shotgun (WGS) entry which is preliminary data.</text>
</comment>
<evidence type="ECO:0008006" key="4">
    <source>
        <dbReference type="Google" id="ProtNLM"/>
    </source>
</evidence>
<evidence type="ECO:0000256" key="1">
    <source>
        <dbReference type="SAM" id="SignalP"/>
    </source>
</evidence>
<proteinExistence type="predicted"/>
<keyword evidence="3" id="KW-1185">Reference proteome</keyword>
<dbReference type="AlphaFoldDB" id="A0A6L9EI87"/>
<evidence type="ECO:0000313" key="3">
    <source>
        <dbReference type="Proteomes" id="UP000475249"/>
    </source>
</evidence>
<dbReference type="Proteomes" id="UP000475249">
    <property type="component" value="Unassembled WGS sequence"/>
</dbReference>
<organism evidence="2 3">
    <name type="scientific">Poritiphilus flavus</name>
    <dbReference type="NCBI Taxonomy" id="2697053"/>
    <lineage>
        <taxon>Bacteria</taxon>
        <taxon>Pseudomonadati</taxon>
        <taxon>Bacteroidota</taxon>
        <taxon>Flavobacteriia</taxon>
        <taxon>Flavobacteriales</taxon>
        <taxon>Flavobacteriaceae</taxon>
        <taxon>Poritiphilus</taxon>
    </lineage>
</organism>
<sequence length="278" mass="29310">MMKNIIYKFSCLLFGALLVLSCEENEIIQFDAQNGRAIAGFGGGNEAPRIVFNPAENTDSKISVGVSSLSSSPRSVQLEVDATKSTLDPSFYTIDNLSPVIDAGAFTTEITITTVPGTDLPGASDALVLKLVSVESAEILETSIDELAIGLDVQCPSVDISALAGSYEVVDSTFADFFGETDDTREVVLGPGANQITIIDGTYINEGADDLILTIDPETGSIIGVNEDGINSQVSFGPNFYVLLPGGRVLTCVGIIEMTLDFSANIAGNPHVFNLVKQ</sequence>
<dbReference type="PROSITE" id="PS51257">
    <property type="entry name" value="PROKAR_LIPOPROTEIN"/>
    <property type="match status" value="1"/>
</dbReference>
<dbReference type="EMBL" id="WXYO01000010">
    <property type="protein sequence ID" value="NAS14403.1"/>
    <property type="molecule type" value="Genomic_DNA"/>
</dbReference>
<name>A0A6L9EI87_9FLAO</name>